<reference evidence="2" key="1">
    <citation type="submission" date="2018-05" db="EMBL/GenBank/DDBJ databases">
        <title>Genome Sequencing of selected type strains of the family Eggerthellaceae.</title>
        <authorList>
            <person name="Danylec N."/>
            <person name="Stoll D.A."/>
            <person name="Doetsch A."/>
            <person name="Huch M."/>
        </authorList>
    </citation>
    <scope>NUCLEOTIDE SEQUENCE [LARGE SCALE GENOMIC DNA]</scope>
    <source>
        <strain evidence="2">DSM 24851</strain>
    </source>
</reference>
<dbReference type="RefSeq" id="WP_123209095.1">
    <property type="nucleotide sequence ID" value="NZ_JBHTHO010000007.1"/>
</dbReference>
<comment type="caution">
    <text evidence="1">The sequence shown here is derived from an EMBL/GenBank/DDBJ whole genome shotgun (WGS) entry which is preliminary data.</text>
</comment>
<keyword evidence="2" id="KW-1185">Reference proteome</keyword>
<dbReference type="EMBL" id="QIBX01000012">
    <property type="protein sequence ID" value="RNL39434.1"/>
    <property type="molecule type" value="Genomic_DNA"/>
</dbReference>
<proteinExistence type="predicted"/>
<organism evidence="1 2">
    <name type="scientific">Slackia equolifaciens</name>
    <dbReference type="NCBI Taxonomy" id="498718"/>
    <lineage>
        <taxon>Bacteria</taxon>
        <taxon>Bacillati</taxon>
        <taxon>Actinomycetota</taxon>
        <taxon>Coriobacteriia</taxon>
        <taxon>Eggerthellales</taxon>
        <taxon>Eggerthellaceae</taxon>
        <taxon>Slackia</taxon>
    </lineage>
</organism>
<sequence>MPPQVHPEEIARLIAQAHPGWTTEAVQEHARACAKTLDERLLGLLRAHIDTGATPNFRYGEFSVIQIQRMARGRSYLDALVLMDAYVKDEASGRALILRR</sequence>
<evidence type="ECO:0000313" key="2">
    <source>
        <dbReference type="Proteomes" id="UP000269591"/>
    </source>
</evidence>
<name>A0A3N0AXY3_9ACTN</name>
<dbReference type="Proteomes" id="UP000269591">
    <property type="component" value="Unassembled WGS sequence"/>
</dbReference>
<evidence type="ECO:0000313" key="1">
    <source>
        <dbReference type="EMBL" id="RNL39434.1"/>
    </source>
</evidence>
<protein>
    <submittedName>
        <fullName evidence="1">Uncharacterized protein</fullName>
    </submittedName>
</protein>
<dbReference type="AlphaFoldDB" id="A0A3N0AXY3"/>
<dbReference type="OrthoDB" id="9762066at2"/>
<gene>
    <name evidence="1" type="ORF">DMP06_07370</name>
</gene>
<accession>A0A3N0AXY3</accession>